<protein>
    <recommendedName>
        <fullName evidence="16">Protein transport protein Sec16A</fullName>
    </recommendedName>
    <alternativeName>
        <fullName evidence="17">SEC16 homolog A</fullName>
    </alternativeName>
</protein>
<evidence type="ECO:0000256" key="2">
    <source>
        <dbReference type="ARBA" id="ARBA00004406"/>
    </source>
</evidence>
<keyword evidence="20" id="KW-1185">Reference proteome</keyword>
<feature type="region of interest" description="Disordered" evidence="18">
    <location>
        <begin position="204"/>
        <end position="362"/>
    </location>
</feature>
<dbReference type="GO" id="GO:0015031">
    <property type="term" value="P:protein transport"/>
    <property type="evidence" value="ECO:0007669"/>
    <property type="project" value="UniProtKB-KW"/>
</dbReference>
<feature type="compositionally biased region" description="Basic and acidic residues" evidence="18">
    <location>
        <begin position="1922"/>
        <end position="1936"/>
    </location>
</feature>
<feature type="compositionally biased region" description="Pro residues" evidence="18">
    <location>
        <begin position="1873"/>
        <end position="1882"/>
    </location>
</feature>
<dbReference type="CDD" id="cd09233">
    <property type="entry name" value="ACE1-Sec16-like"/>
    <property type="match status" value="1"/>
</dbReference>
<reference evidence="21" key="1">
    <citation type="submission" date="2025-08" db="UniProtKB">
        <authorList>
            <consortium name="RefSeq"/>
        </authorList>
    </citation>
    <scope>IDENTIFICATION</scope>
</reference>
<feature type="compositionally biased region" description="Basic and acidic residues" evidence="18">
    <location>
        <begin position="960"/>
        <end position="979"/>
    </location>
</feature>
<dbReference type="Pfam" id="PF12931">
    <property type="entry name" value="TPR_Sec16"/>
    <property type="match status" value="1"/>
</dbReference>
<dbReference type="GO" id="GO:0000139">
    <property type="term" value="C:Golgi membrane"/>
    <property type="evidence" value="ECO:0007669"/>
    <property type="project" value="UniProtKB-SubCell"/>
</dbReference>
<dbReference type="GO" id="GO:0070973">
    <property type="term" value="P:protein localization to endoplasmic reticulum exit site"/>
    <property type="evidence" value="ECO:0007669"/>
    <property type="project" value="TreeGrafter"/>
</dbReference>
<feature type="compositionally biased region" description="Low complexity" evidence="18">
    <location>
        <begin position="838"/>
        <end position="853"/>
    </location>
</feature>
<evidence type="ECO:0000256" key="4">
    <source>
        <dbReference type="ARBA" id="ARBA00004524"/>
    </source>
</evidence>
<dbReference type="FunFam" id="1.25.40.1030:FF:000002">
    <property type="entry name" value="Protein transport protein sec16"/>
    <property type="match status" value="1"/>
</dbReference>
<dbReference type="CTD" id="9919"/>
<evidence type="ECO:0000256" key="9">
    <source>
        <dbReference type="ARBA" id="ARBA00022553"/>
    </source>
</evidence>
<dbReference type="GO" id="GO:0051668">
    <property type="term" value="P:localization within membrane"/>
    <property type="evidence" value="ECO:0007669"/>
    <property type="project" value="UniProtKB-ARBA"/>
</dbReference>
<feature type="region of interest" description="Disordered" evidence="18">
    <location>
        <begin position="668"/>
        <end position="687"/>
    </location>
</feature>
<feature type="compositionally biased region" description="Low complexity" evidence="18">
    <location>
        <begin position="1158"/>
        <end position="1179"/>
    </location>
</feature>
<organism evidence="20 21">
    <name type="scientific">Heterocephalus glaber</name>
    <name type="common">Naked mole rat</name>
    <dbReference type="NCBI Taxonomy" id="10181"/>
    <lineage>
        <taxon>Eukaryota</taxon>
        <taxon>Metazoa</taxon>
        <taxon>Chordata</taxon>
        <taxon>Craniata</taxon>
        <taxon>Vertebrata</taxon>
        <taxon>Euteleostomi</taxon>
        <taxon>Mammalia</taxon>
        <taxon>Eutheria</taxon>
        <taxon>Euarchontoglires</taxon>
        <taxon>Glires</taxon>
        <taxon>Rodentia</taxon>
        <taxon>Hystricomorpha</taxon>
        <taxon>Bathyergidae</taxon>
        <taxon>Heterocephalus</taxon>
    </lineage>
</organism>
<dbReference type="GeneID" id="101702311"/>
<evidence type="ECO:0000256" key="5">
    <source>
        <dbReference type="ARBA" id="ARBA00004556"/>
    </source>
</evidence>
<evidence type="ECO:0000259" key="19">
    <source>
        <dbReference type="Pfam" id="PF12931"/>
    </source>
</evidence>
<dbReference type="GO" id="GO:0005829">
    <property type="term" value="C:cytosol"/>
    <property type="evidence" value="ECO:0007669"/>
    <property type="project" value="UniProtKB-SubCell"/>
</dbReference>
<keyword evidence="7" id="KW-0813">Transport</keyword>
<dbReference type="Proteomes" id="UP000694906">
    <property type="component" value="Unplaced"/>
</dbReference>
<feature type="compositionally biased region" description="Polar residues" evidence="18">
    <location>
        <begin position="826"/>
        <end position="837"/>
    </location>
</feature>
<evidence type="ECO:0000256" key="7">
    <source>
        <dbReference type="ARBA" id="ARBA00022448"/>
    </source>
</evidence>
<feature type="compositionally biased region" description="Pro residues" evidence="18">
    <location>
        <begin position="887"/>
        <end position="898"/>
    </location>
</feature>
<feature type="region of interest" description="Disordered" evidence="18">
    <location>
        <begin position="2025"/>
        <end position="2104"/>
    </location>
</feature>
<feature type="region of interest" description="Disordered" evidence="18">
    <location>
        <begin position="429"/>
        <end position="477"/>
    </location>
</feature>
<gene>
    <name evidence="21" type="primary">Sec16a</name>
</gene>
<dbReference type="GO" id="GO:0016192">
    <property type="term" value="P:vesicle-mediated transport"/>
    <property type="evidence" value="ECO:0007669"/>
    <property type="project" value="UniProtKB-KW"/>
</dbReference>
<feature type="compositionally biased region" description="Low complexity" evidence="18">
    <location>
        <begin position="2085"/>
        <end position="2100"/>
    </location>
</feature>
<dbReference type="GO" id="GO:0005789">
    <property type="term" value="C:endoplasmic reticulum membrane"/>
    <property type="evidence" value="ECO:0007669"/>
    <property type="project" value="UniProtKB-SubCell"/>
</dbReference>
<dbReference type="GO" id="GO:0007030">
    <property type="term" value="P:Golgi organization"/>
    <property type="evidence" value="ECO:0007669"/>
    <property type="project" value="TreeGrafter"/>
</dbReference>
<dbReference type="PANTHER" id="PTHR13402">
    <property type="entry name" value="RGPR-RELATED"/>
    <property type="match status" value="1"/>
</dbReference>
<dbReference type="Gene3D" id="1.25.40.1030">
    <property type="match status" value="1"/>
</dbReference>
<accession>A0AAX6TA29</accession>
<keyword evidence="12" id="KW-0931">ER-Golgi transport</keyword>
<feature type="compositionally biased region" description="Basic and acidic residues" evidence="18">
    <location>
        <begin position="1895"/>
        <end position="1904"/>
    </location>
</feature>
<evidence type="ECO:0000256" key="18">
    <source>
        <dbReference type="SAM" id="MobiDB-lite"/>
    </source>
</evidence>
<dbReference type="GO" id="GO:0070971">
    <property type="term" value="C:endoplasmic reticulum exit site"/>
    <property type="evidence" value="ECO:0007669"/>
    <property type="project" value="UniProtKB-ARBA"/>
</dbReference>
<feature type="region of interest" description="Disordered" evidence="18">
    <location>
        <begin position="1694"/>
        <end position="1767"/>
    </location>
</feature>
<feature type="compositionally biased region" description="Low complexity" evidence="18">
    <location>
        <begin position="1883"/>
        <end position="1893"/>
    </location>
</feature>
<dbReference type="GO" id="GO:0007029">
    <property type="term" value="P:endoplasmic reticulum organization"/>
    <property type="evidence" value="ECO:0007669"/>
    <property type="project" value="UniProtKB-ARBA"/>
</dbReference>
<feature type="compositionally biased region" description="Low complexity" evidence="18">
    <location>
        <begin position="548"/>
        <end position="562"/>
    </location>
</feature>
<name>A0AAX6TA29_HETGA</name>
<evidence type="ECO:0000256" key="16">
    <source>
        <dbReference type="ARBA" id="ARBA00068101"/>
    </source>
</evidence>
<evidence type="ECO:0000256" key="14">
    <source>
        <dbReference type="ARBA" id="ARBA00023034"/>
    </source>
</evidence>
<feature type="compositionally biased region" description="Low complexity" evidence="18">
    <location>
        <begin position="1795"/>
        <end position="1804"/>
    </location>
</feature>
<feature type="compositionally biased region" description="Basic and acidic residues" evidence="18">
    <location>
        <begin position="1099"/>
        <end position="1124"/>
    </location>
</feature>
<dbReference type="RefSeq" id="XP_021117374.1">
    <property type="nucleotide sequence ID" value="XM_021261715.1"/>
</dbReference>
<feature type="compositionally biased region" description="Pro residues" evidence="18">
    <location>
        <begin position="1"/>
        <end position="19"/>
    </location>
</feature>
<feature type="compositionally biased region" description="Basic and acidic residues" evidence="18">
    <location>
        <begin position="1135"/>
        <end position="1156"/>
    </location>
</feature>
<dbReference type="GO" id="GO:0048471">
    <property type="term" value="C:perinuclear region of cytoplasm"/>
    <property type="evidence" value="ECO:0007669"/>
    <property type="project" value="UniProtKB-SubCell"/>
</dbReference>
<evidence type="ECO:0000256" key="11">
    <source>
        <dbReference type="ARBA" id="ARBA00022848"/>
    </source>
</evidence>
<evidence type="ECO:0000256" key="8">
    <source>
        <dbReference type="ARBA" id="ARBA00022490"/>
    </source>
</evidence>
<dbReference type="InterPro" id="IPR024298">
    <property type="entry name" value="Sec16_Sec23-bd"/>
</dbReference>
<feature type="compositionally biased region" description="Low complexity" evidence="18">
    <location>
        <begin position="220"/>
        <end position="232"/>
    </location>
</feature>
<evidence type="ECO:0000313" key="21">
    <source>
        <dbReference type="RefSeq" id="XP_021117374.1"/>
    </source>
</evidence>
<feature type="compositionally biased region" description="Low complexity" evidence="18">
    <location>
        <begin position="64"/>
        <end position="75"/>
    </location>
</feature>
<keyword evidence="8" id="KW-0963">Cytoplasm</keyword>
<keyword evidence="15" id="KW-0472">Membrane</keyword>
<feature type="compositionally biased region" description="Low complexity" evidence="18">
    <location>
        <begin position="864"/>
        <end position="878"/>
    </location>
</feature>
<keyword evidence="11" id="KW-0492">Microsome</keyword>
<evidence type="ECO:0000256" key="12">
    <source>
        <dbReference type="ARBA" id="ARBA00022892"/>
    </source>
</evidence>
<evidence type="ECO:0000313" key="20">
    <source>
        <dbReference type="Proteomes" id="UP000694906"/>
    </source>
</evidence>
<feature type="compositionally biased region" description="Low complexity" evidence="18">
    <location>
        <begin position="1727"/>
        <end position="1752"/>
    </location>
</feature>
<dbReference type="GO" id="GO:0012507">
    <property type="term" value="C:ER to Golgi transport vesicle membrane"/>
    <property type="evidence" value="ECO:0007669"/>
    <property type="project" value="TreeGrafter"/>
</dbReference>
<proteinExistence type="inferred from homology"/>
<evidence type="ECO:0000256" key="17">
    <source>
        <dbReference type="ARBA" id="ARBA00083785"/>
    </source>
</evidence>
<dbReference type="PANTHER" id="PTHR13402:SF13">
    <property type="entry name" value="PROTEIN TRANSPORT PROTEIN SEC16A"/>
    <property type="match status" value="1"/>
</dbReference>
<evidence type="ECO:0000256" key="15">
    <source>
        <dbReference type="ARBA" id="ARBA00023136"/>
    </source>
</evidence>
<feature type="compositionally biased region" description="Polar residues" evidence="18">
    <location>
        <begin position="446"/>
        <end position="477"/>
    </location>
</feature>
<feature type="region of interest" description="Disordered" evidence="18">
    <location>
        <begin position="536"/>
        <end position="568"/>
    </location>
</feature>
<evidence type="ECO:0000256" key="3">
    <source>
        <dbReference type="ARBA" id="ARBA00004514"/>
    </source>
</evidence>
<feature type="region of interest" description="Disordered" evidence="18">
    <location>
        <begin position="783"/>
        <end position="898"/>
    </location>
</feature>
<feature type="region of interest" description="Disordered" evidence="18">
    <location>
        <begin position="959"/>
        <end position="985"/>
    </location>
</feature>
<evidence type="ECO:0000256" key="1">
    <source>
        <dbReference type="ARBA" id="ARBA00004395"/>
    </source>
</evidence>
<keyword evidence="10" id="KW-0256">Endoplasmic reticulum</keyword>
<keyword evidence="13" id="KW-0653">Protein transport</keyword>
<keyword evidence="9" id="KW-0597">Phosphoprotein</keyword>
<evidence type="ECO:0000256" key="13">
    <source>
        <dbReference type="ARBA" id="ARBA00022927"/>
    </source>
</evidence>
<sequence>MQPPPQTLPPGMAGPPPAGTPRSMFWGSSGYRRPASSSALAAPPCPQQPVTDPFAFSRQVLQNSPLDSSPRSSLPAGHDSALPVFSQWPSLPAPHASPGDGTRGPQEPPPGPLSQPGADPFPAVSIPPSLPGHEMSRIAEVGFSSEPEVLTPLHPTHHIPGGGPDPFHGGHWHGSGTGLEQALSRHTLSEGGVASAAAAAAAASPYLPQPRPQMPAQWGPVQDSPQPSQQHPSPCPEGPVQSMGPQATSTPYFPAPSSLHHGPGCEPHAQLASLAPLPSGRGSEVAPLQSGNHLADNFHPENSFGHKSRIGNMWESQEFRQNPGLSKEHFQDPAPGNPLTLGNSPENHIHYPPVAGTGQAPLETASGTLSMFFQGEETENEENLSSEKAGSVGRLDFDGFSPSPGLGHPLRPAHVIGGVHQAFLQGSHSETTQQEGGAQPYFPQSAGIQNDKQTTNSAASDTWGDTENAGTGDASSSQYENVENLEFIQNQEVLPSEPLSLDASSSSDQFRYGPLPAPAVSRHGIVGLTRGGALNLEAPDTPVHPVRSDSMSSSYSSQSHRSLPGSARSQELVGTFIQQEVGKPEDETTGSFFKQIDSSPVGGELEEVGGSQNYYSTLSQPSTPSPPKPTGIFQTSANSSFEPVKSHSVGVKPVEADRANMVGEVRGTHEHMKKCRSVATPPDTSLGNLEQPPDNMETLFVPQACPPPLPQTGEAGHTAPPLDAVRPTLEKRPLARAQGPAKCESPATTLWAQNELADFGGNVLLAPAAPALYVPAKPQPLAVVQPPEEGLPGQQSRKPGPAHPLQSQAHVGASENLENPPKMPQAASNAESPPTGRQSQDSAQPPASSALADVGQKLLPQPPQSSSVSATSTNSSQAGARPEQPWLQPPPSSVFGPPPQDLASYYYYRPLYDAYQAQYPAPYPSDPGTASLCYQDIYGLYEPRYRPYDSSASAYTENYRYPEPERPSSRASHCSDRPPARQGYPEGYYSSKSGWSSQSDYYANYYSGQYNYGGQDTSWDIVRRASTPAWPSMDCGQLCPGGAAAPCDSAGCPHLALLLLRTALFPLNADAGRWDRYYGSQFRDPRTWDRRYWYSSEYDPPRKDSCSHGGGRPEKGDDHWRYDPRFTGSFDDDAEPHRDPYGEEVDRRSVHSEHSARSLHSTHSLPSRRSSLSSHSHQSQIYRSHNVTAESFEAPPPPGSFHGDFAYGTYGSNFSGAHGFSEYGYPVDTWPAAEQVPSRPTSPEKFSVPHLCARFGPGSQLIKVIPNLPSEGQPALVEVHSMETLLQHTAEQEELRAFPGPLGKDETHKVDVINFAQNKATKCLQDENLLDKESASLLWNFIILLCRQNGTVVGTDIAELLLRDHRTVWLPGKSPNEANLIDFTNEAVEQVEEEEESGEAQLSFLMDSQAAVTSTLEKETERFRELLLYGRKKDALESAMKNGLWGHALLLASKMDSRTHARVMTRFANSLPINDPLQTVYQLMSGRMPAASTCCGDEKWGDWRPHLAMVLSNLSNNVDVESRTMATMGDTLASKGLLDAAHFCYLMAQVGFGVYTKKTTKLVLIGSNHSLPFSKFATNEAIQRTEAYEYAQSLGAQTCCLPNFQVFKFIYCCRLAEMGLATQAFHYCEVIAKSIVTQPDIYSPVLIGQLVQVASQLCLFDPQLKEKPEEESFMEPAWLVQLQHVHSQIQEGTVPCSQDGAEPWRCPSTPGSEVEQLDGPGLGRLVGLGTEPSLLPGPEGLSPGGQLPPSALQTLPGGQPPHPARVPMFSVPLALGTQEPALGFPETPRPDPMALYPGPGLPLGAPSLQDSGPLLQARSPDPVGMAPRESPVRNSLPEPSEEDFGGNFANLGSPRMAQDLETSPAWDSAGSGPPQPALPLTPAPEAKRAAPAAWKETKEPKKSESWFSRWLPRKKRTEAYLPDDKNKSIVWDEKKNQWVNLNEPEEEKKAPPPPPTALPRALQGPPPGPGGPPAASVNVFSRKAGGSRARYVDVLNPGGAQRSELALAPANFFAPLAPLPIPPNVFVPSPDAEEPPLADGAGSRGQVPAGALANLEPVEDPKVLSSAALPPGPELPPSRLDRSQGGELSRWSSVSSLSREVGQHFQQAPIDQRAAGGPGSGATPLYSPTQGARGLGGLASGDTQHSTSTVHHLALQLGPCNDCFLPRAGQATQGLVVPRQTQQ</sequence>
<evidence type="ECO:0000256" key="10">
    <source>
        <dbReference type="ARBA" id="ARBA00022824"/>
    </source>
</evidence>
<feature type="region of interest" description="Disordered" evidence="18">
    <location>
        <begin position="1"/>
        <end position="132"/>
    </location>
</feature>
<comment type="subcellular location">
    <subcellularLocation>
        <location evidence="3">Cytoplasm</location>
        <location evidence="3">Cytosol</location>
    </subcellularLocation>
    <subcellularLocation>
        <location evidence="5">Cytoplasm</location>
        <location evidence="5">Perinuclear region</location>
    </subcellularLocation>
    <subcellularLocation>
        <location evidence="2">Endoplasmic reticulum membrane</location>
        <topology evidence="2">Peripheral membrane protein</topology>
    </subcellularLocation>
    <subcellularLocation>
        <location evidence="1">Golgi apparatus membrane</location>
        <topology evidence="1">Peripheral membrane protein</topology>
    </subcellularLocation>
    <subcellularLocation>
        <location evidence="4">Microsome membrane</location>
    </subcellularLocation>
</comment>
<evidence type="ECO:0000256" key="6">
    <source>
        <dbReference type="ARBA" id="ARBA00005927"/>
    </source>
</evidence>
<feature type="region of interest" description="Disordered" evidence="18">
    <location>
        <begin position="1779"/>
        <end position="1979"/>
    </location>
</feature>
<keyword evidence="14" id="KW-0333">Golgi apparatus</keyword>
<comment type="similarity">
    <text evidence="6">Belongs to the SEC16 family.</text>
</comment>
<feature type="region of interest" description="Disordered" evidence="18">
    <location>
        <begin position="1099"/>
        <end position="1181"/>
    </location>
</feature>
<feature type="domain" description="Sec16 Sec23-binding" evidence="19">
    <location>
        <begin position="1424"/>
        <end position="1657"/>
    </location>
</feature>